<dbReference type="SMART" id="SM00129">
    <property type="entry name" value="KISc"/>
    <property type="match status" value="1"/>
</dbReference>
<dbReference type="Proteomes" id="UP000054560">
    <property type="component" value="Unassembled WGS sequence"/>
</dbReference>
<dbReference type="GO" id="GO:0003777">
    <property type="term" value="F:microtubule motor activity"/>
    <property type="evidence" value="ECO:0007669"/>
    <property type="project" value="InterPro"/>
</dbReference>
<dbReference type="InterPro" id="IPR027417">
    <property type="entry name" value="P-loop_NTPase"/>
</dbReference>
<accession>A0A0L0G596</accession>
<dbReference type="GeneID" id="25904829"/>
<sequence>GEIFVEDLGEETVDTAEKILEVMERGETNRHTGETNMNERSSRSHTIFRMIIESEPTHCDGNDNSTHKHVEGDDEHPAHIKAKMVSVLTLVDLAGSERISQTKAEGTRLKEGAHINKSLLALGSVISKLSSDPDG</sequence>
<organism evidence="7 8">
    <name type="scientific">Sphaeroforma arctica JP610</name>
    <dbReference type="NCBI Taxonomy" id="667725"/>
    <lineage>
        <taxon>Eukaryota</taxon>
        <taxon>Ichthyosporea</taxon>
        <taxon>Ichthyophonida</taxon>
        <taxon>Sphaeroforma</taxon>
    </lineage>
</organism>
<evidence type="ECO:0000313" key="8">
    <source>
        <dbReference type="Proteomes" id="UP000054560"/>
    </source>
</evidence>
<dbReference type="OrthoDB" id="3176171at2759"/>
<dbReference type="GO" id="GO:0007018">
    <property type="term" value="P:microtubule-based movement"/>
    <property type="evidence" value="ECO:0007669"/>
    <property type="project" value="InterPro"/>
</dbReference>
<comment type="similarity">
    <text evidence="5">Belongs to the TRAFAC class myosin-kinesin ATPase superfamily. Kinesin family.</text>
</comment>
<dbReference type="PANTHER" id="PTHR47968">
    <property type="entry name" value="CENTROMERE PROTEIN E"/>
    <property type="match status" value="1"/>
</dbReference>
<dbReference type="PROSITE" id="PS50067">
    <property type="entry name" value="KINESIN_MOTOR_2"/>
    <property type="match status" value="1"/>
</dbReference>
<dbReference type="SUPFAM" id="SSF52540">
    <property type="entry name" value="P-loop containing nucleoside triphosphate hydrolases"/>
    <property type="match status" value="1"/>
</dbReference>
<dbReference type="AlphaFoldDB" id="A0A0L0G596"/>
<keyword evidence="3" id="KW-0175">Coiled coil</keyword>
<evidence type="ECO:0000313" key="7">
    <source>
        <dbReference type="EMBL" id="KNC83438.1"/>
    </source>
</evidence>
<evidence type="ECO:0000256" key="5">
    <source>
        <dbReference type="PROSITE-ProRule" id="PRU00283"/>
    </source>
</evidence>
<protein>
    <recommendedName>
        <fullName evidence="6">Kinesin motor domain-containing protein</fullName>
    </recommendedName>
</protein>
<dbReference type="PANTHER" id="PTHR47968:SF75">
    <property type="entry name" value="CENTROMERE-ASSOCIATED PROTEIN E"/>
    <property type="match status" value="1"/>
</dbReference>
<feature type="non-terminal residue" evidence="7">
    <location>
        <position position="1"/>
    </location>
</feature>
<reference evidence="7 8" key="1">
    <citation type="submission" date="2011-02" db="EMBL/GenBank/DDBJ databases">
        <title>The Genome Sequence of Sphaeroforma arctica JP610.</title>
        <authorList>
            <consortium name="The Broad Institute Genome Sequencing Platform"/>
            <person name="Russ C."/>
            <person name="Cuomo C."/>
            <person name="Young S.K."/>
            <person name="Zeng Q."/>
            <person name="Gargeya S."/>
            <person name="Alvarado L."/>
            <person name="Berlin A."/>
            <person name="Chapman S.B."/>
            <person name="Chen Z."/>
            <person name="Freedman E."/>
            <person name="Gellesch M."/>
            <person name="Goldberg J."/>
            <person name="Griggs A."/>
            <person name="Gujja S."/>
            <person name="Heilman E."/>
            <person name="Heiman D."/>
            <person name="Howarth C."/>
            <person name="Mehta T."/>
            <person name="Neiman D."/>
            <person name="Pearson M."/>
            <person name="Roberts A."/>
            <person name="Saif S."/>
            <person name="Shea T."/>
            <person name="Shenoy N."/>
            <person name="Sisk P."/>
            <person name="Stolte C."/>
            <person name="Sykes S."/>
            <person name="White J."/>
            <person name="Yandava C."/>
            <person name="Burger G."/>
            <person name="Gray M.W."/>
            <person name="Holland P.W.H."/>
            <person name="King N."/>
            <person name="Lang F.B.F."/>
            <person name="Roger A.J."/>
            <person name="Ruiz-Trillo I."/>
            <person name="Haas B."/>
            <person name="Nusbaum C."/>
            <person name="Birren B."/>
        </authorList>
    </citation>
    <scope>NUCLEOTIDE SEQUENCE [LARGE SCALE GENOMIC DNA]</scope>
    <source>
        <strain evidence="7 8">JP610</strain>
    </source>
</reference>
<dbReference type="InterPro" id="IPR027640">
    <property type="entry name" value="Kinesin-like_fam"/>
</dbReference>
<dbReference type="InterPro" id="IPR001752">
    <property type="entry name" value="Kinesin_motor_dom"/>
</dbReference>
<name>A0A0L0G596_9EUKA</name>
<dbReference type="GO" id="GO:0005524">
    <property type="term" value="F:ATP binding"/>
    <property type="evidence" value="ECO:0007669"/>
    <property type="project" value="UniProtKB-KW"/>
</dbReference>
<comment type="caution">
    <text evidence="5">Lacks conserved residue(s) required for the propagation of feature annotation.</text>
</comment>
<dbReference type="Gene3D" id="3.40.850.10">
    <property type="entry name" value="Kinesin motor domain"/>
    <property type="match status" value="1"/>
</dbReference>
<evidence type="ECO:0000256" key="3">
    <source>
        <dbReference type="ARBA" id="ARBA00023054"/>
    </source>
</evidence>
<dbReference type="PROSITE" id="PS00411">
    <property type="entry name" value="KINESIN_MOTOR_1"/>
    <property type="match status" value="1"/>
</dbReference>
<keyword evidence="1" id="KW-0547">Nucleotide-binding</keyword>
<evidence type="ECO:0000256" key="2">
    <source>
        <dbReference type="ARBA" id="ARBA00022840"/>
    </source>
</evidence>
<evidence type="ECO:0000259" key="6">
    <source>
        <dbReference type="PROSITE" id="PS50067"/>
    </source>
</evidence>
<dbReference type="InterPro" id="IPR019821">
    <property type="entry name" value="Kinesin_motor_CS"/>
</dbReference>
<dbReference type="Pfam" id="PF00225">
    <property type="entry name" value="Kinesin"/>
    <property type="match status" value="1"/>
</dbReference>
<feature type="domain" description="Kinesin motor" evidence="6">
    <location>
        <begin position="1"/>
        <end position="135"/>
    </location>
</feature>
<evidence type="ECO:0000256" key="1">
    <source>
        <dbReference type="ARBA" id="ARBA00022741"/>
    </source>
</evidence>
<evidence type="ECO:0000256" key="4">
    <source>
        <dbReference type="ARBA" id="ARBA00023175"/>
    </source>
</evidence>
<dbReference type="EMBL" id="KQ241834">
    <property type="protein sequence ID" value="KNC83438.1"/>
    <property type="molecule type" value="Genomic_DNA"/>
</dbReference>
<keyword evidence="4" id="KW-0505">Motor protein</keyword>
<keyword evidence="2" id="KW-0067">ATP-binding</keyword>
<dbReference type="InterPro" id="IPR036961">
    <property type="entry name" value="Kinesin_motor_dom_sf"/>
</dbReference>
<dbReference type="GO" id="GO:0005874">
    <property type="term" value="C:microtubule"/>
    <property type="evidence" value="ECO:0007669"/>
    <property type="project" value="TreeGrafter"/>
</dbReference>
<keyword evidence="8" id="KW-1185">Reference proteome</keyword>
<dbReference type="eggNOG" id="KOG0242">
    <property type="taxonomic scope" value="Eukaryota"/>
</dbReference>
<proteinExistence type="inferred from homology"/>
<dbReference type="RefSeq" id="XP_014157340.1">
    <property type="nucleotide sequence ID" value="XM_014301865.1"/>
</dbReference>
<dbReference type="STRING" id="667725.A0A0L0G596"/>
<dbReference type="GO" id="GO:0000278">
    <property type="term" value="P:mitotic cell cycle"/>
    <property type="evidence" value="ECO:0007669"/>
    <property type="project" value="TreeGrafter"/>
</dbReference>
<dbReference type="GO" id="GO:0008017">
    <property type="term" value="F:microtubule binding"/>
    <property type="evidence" value="ECO:0007669"/>
    <property type="project" value="InterPro"/>
</dbReference>
<gene>
    <name evidence="7" type="ORF">SARC_04325</name>
</gene>